<evidence type="ECO:0000313" key="2">
    <source>
        <dbReference type="Proteomes" id="UP000245624"/>
    </source>
</evidence>
<organism evidence="1 2">
    <name type="scientific">Gracilibacillus dipsosauri</name>
    <dbReference type="NCBI Taxonomy" id="178340"/>
    <lineage>
        <taxon>Bacteria</taxon>
        <taxon>Bacillati</taxon>
        <taxon>Bacillota</taxon>
        <taxon>Bacilli</taxon>
        <taxon>Bacillales</taxon>
        <taxon>Bacillaceae</taxon>
        <taxon>Gracilibacillus</taxon>
    </lineage>
</organism>
<keyword evidence="2" id="KW-1185">Reference proteome</keyword>
<dbReference type="SUPFAM" id="SSF48208">
    <property type="entry name" value="Six-hairpin glycosidases"/>
    <property type="match status" value="1"/>
</dbReference>
<evidence type="ECO:0000313" key="1">
    <source>
        <dbReference type="EMBL" id="PWU67312.1"/>
    </source>
</evidence>
<dbReference type="InterPro" id="IPR008928">
    <property type="entry name" value="6-hairpin_glycosidase_sf"/>
</dbReference>
<comment type="caution">
    <text evidence="1">The sequence shown here is derived from an EMBL/GenBank/DDBJ whole genome shotgun (WGS) entry which is preliminary data.</text>
</comment>
<sequence>MTLEKFIPTIKHAKNSLFCYKNQADNSNTRLFTPYMKYVIFLSVTDTDSRARVFTGISTSIEYAYKNAERKCLLYINKNDLHPKWAKVDLAINMELLSKREFMRLYSSQTPLRKGVALDSHFNLAFLEQEFEANDLIQNGSFSMRNINIYLKMYRNARFPIIESYIREIVLFDTVSYFCDEQNYYPLHSNSFDHGRRVINDVNKALIYDIIDQSSSYLAKQIKPNGKFVYGYYSHFHEKIEVYSIHHHARTIYSMIDAFCLTKRKELELPIKRGLAFYFQKSISLINHPAHKVVVQYIAGKKNKPSVNLGAMGATIIVIIKYTKAFQDDRYLPIAKSIGDTLLSLQNQSSYSDGIHSYYNWEALLSLLYLYELDNDIKWLNSVTIALDYSIENGDWKNIDNWLIHTVNQLTKYKPEDKYFKFGLRNAEFQLDFIQKLHVSSPAVLEALLVTTNIIENIQYLQKSYLLVNYPLYELNKTIQYHIKHQLNEYFFPEVSMYMKFPKLVNGTFFNRENSFRSRIDEIRDYVSSYYHYYQKISQPKKVYS</sequence>
<protein>
    <submittedName>
        <fullName evidence="1">Uncharacterized protein</fullName>
    </submittedName>
</protein>
<name>A0A317KUU1_9BACI</name>
<dbReference type="AlphaFoldDB" id="A0A317KUU1"/>
<proteinExistence type="predicted"/>
<reference evidence="1 2" key="1">
    <citation type="submission" date="2018-05" db="EMBL/GenBank/DDBJ databases">
        <title>Genomic analysis of Gracilibacillus dipsosauri DD1 reveals novel features of a salt-tolerant amylase.</title>
        <authorList>
            <person name="Deutch C.E."/>
            <person name="Yang S."/>
        </authorList>
    </citation>
    <scope>NUCLEOTIDE SEQUENCE [LARGE SCALE GENOMIC DNA]</scope>
    <source>
        <strain evidence="1 2">DD1</strain>
    </source>
</reference>
<dbReference type="GO" id="GO:0005975">
    <property type="term" value="P:carbohydrate metabolic process"/>
    <property type="evidence" value="ECO:0007669"/>
    <property type="project" value="InterPro"/>
</dbReference>
<dbReference type="EMBL" id="QGTD01000018">
    <property type="protein sequence ID" value="PWU67312.1"/>
    <property type="molecule type" value="Genomic_DNA"/>
</dbReference>
<dbReference type="RefSeq" id="WP_109985393.1">
    <property type="nucleotide sequence ID" value="NZ_QGTD01000018.1"/>
</dbReference>
<accession>A0A317KUU1</accession>
<dbReference type="OrthoDB" id="9810718at2"/>
<dbReference type="Proteomes" id="UP000245624">
    <property type="component" value="Unassembled WGS sequence"/>
</dbReference>
<gene>
    <name evidence="1" type="ORF">DLJ74_17260</name>
</gene>